<protein>
    <recommendedName>
        <fullName evidence="3">YmaF family protein</fullName>
    </recommendedName>
</protein>
<evidence type="ECO:0008006" key="3">
    <source>
        <dbReference type="Google" id="ProtNLM"/>
    </source>
</evidence>
<proteinExistence type="predicted"/>
<dbReference type="Pfam" id="PF12788">
    <property type="entry name" value="YmaF"/>
    <property type="match status" value="1"/>
</dbReference>
<dbReference type="KEGG" id="tab:CIG75_02840"/>
<reference evidence="1 2" key="1">
    <citation type="journal article" date="2015" name="Int. J. Syst. Evol. Microbiol.">
        <title>Tumebacillus algifaecis sp. nov., isolated from decomposing algal scum.</title>
        <authorList>
            <person name="Wu Y.F."/>
            <person name="Zhang B."/>
            <person name="Xing P."/>
            <person name="Wu Q.L."/>
            <person name="Liu S.J."/>
        </authorList>
    </citation>
    <scope>NUCLEOTIDE SEQUENCE [LARGE SCALE GENOMIC DNA]</scope>
    <source>
        <strain evidence="1 2">THMBR28</strain>
    </source>
</reference>
<dbReference type="AlphaFoldDB" id="A0A223D6G3"/>
<dbReference type="InterPro" id="IPR024307">
    <property type="entry name" value="YmaF"/>
</dbReference>
<keyword evidence="2" id="KW-1185">Reference proteome</keyword>
<gene>
    <name evidence="1" type="ORF">CIG75_02840</name>
</gene>
<sequence length="121" mass="13093">MVYCSGQEAEGETHEHTILLATWDGRAVHVHNFAGTTSIDVHHAHRYAGKTAPAISGRPHTHRYVTITSVDDGHQHKIEGVTGPVVPLPGGGHYHLFHGVTTVNGRTPHRHTYSGRTGGEV</sequence>
<dbReference type="OrthoDB" id="1682334at2"/>
<evidence type="ECO:0000313" key="1">
    <source>
        <dbReference type="EMBL" id="ASS77090.1"/>
    </source>
</evidence>
<dbReference type="Proteomes" id="UP000214688">
    <property type="component" value="Chromosome"/>
</dbReference>
<name>A0A223D6G3_9BACL</name>
<accession>A0A223D6G3</accession>
<dbReference type="EMBL" id="CP022657">
    <property type="protein sequence ID" value="ASS77090.1"/>
    <property type="molecule type" value="Genomic_DNA"/>
</dbReference>
<evidence type="ECO:0000313" key="2">
    <source>
        <dbReference type="Proteomes" id="UP000214688"/>
    </source>
</evidence>
<organism evidence="1 2">
    <name type="scientific">Tumebacillus algifaecis</name>
    <dbReference type="NCBI Taxonomy" id="1214604"/>
    <lineage>
        <taxon>Bacteria</taxon>
        <taxon>Bacillati</taxon>
        <taxon>Bacillota</taxon>
        <taxon>Bacilli</taxon>
        <taxon>Bacillales</taxon>
        <taxon>Alicyclobacillaceae</taxon>
        <taxon>Tumebacillus</taxon>
    </lineage>
</organism>